<dbReference type="Gene3D" id="2.10.109.10">
    <property type="entry name" value="Umud Fragment, subunit A"/>
    <property type="match status" value="1"/>
</dbReference>
<gene>
    <name evidence="5" type="ORF">F4556_002536</name>
</gene>
<evidence type="ECO:0000256" key="3">
    <source>
        <dbReference type="ARBA" id="ARBA00023136"/>
    </source>
</evidence>
<dbReference type="SUPFAM" id="SSF51306">
    <property type="entry name" value="LexA/Signal peptidase"/>
    <property type="match status" value="1"/>
</dbReference>
<organism evidence="5 6">
    <name type="scientific">Kitasatospora gansuensis</name>
    <dbReference type="NCBI Taxonomy" id="258050"/>
    <lineage>
        <taxon>Bacteria</taxon>
        <taxon>Bacillati</taxon>
        <taxon>Actinomycetota</taxon>
        <taxon>Actinomycetes</taxon>
        <taxon>Kitasatosporales</taxon>
        <taxon>Streptomycetaceae</taxon>
        <taxon>Kitasatospora</taxon>
    </lineage>
</organism>
<dbReference type="AlphaFoldDB" id="A0A7W7SAN9"/>
<keyword evidence="2" id="KW-0378">Hydrolase</keyword>
<dbReference type="InterPro" id="IPR036286">
    <property type="entry name" value="LexA/Signal_pep-like_sf"/>
</dbReference>
<comment type="caution">
    <text evidence="5">The sequence shown here is derived from an EMBL/GenBank/DDBJ whole genome shotgun (WGS) entry which is preliminary data.</text>
</comment>
<evidence type="ECO:0000259" key="4">
    <source>
        <dbReference type="Pfam" id="PF00717"/>
    </source>
</evidence>
<keyword evidence="6" id="KW-1185">Reference proteome</keyword>
<dbReference type="NCBIfam" id="TIGR02754">
    <property type="entry name" value="sod_Ni_protease"/>
    <property type="match status" value="1"/>
</dbReference>
<dbReference type="Pfam" id="PF00717">
    <property type="entry name" value="Peptidase_S24"/>
    <property type="match status" value="1"/>
</dbReference>
<dbReference type="CDD" id="cd06530">
    <property type="entry name" value="S26_SPase_I"/>
    <property type="match status" value="1"/>
</dbReference>
<protein>
    <submittedName>
        <fullName evidence="5">Nickel-type superoxide dismutase maturation protease</fullName>
    </submittedName>
</protein>
<evidence type="ECO:0000256" key="2">
    <source>
        <dbReference type="ARBA" id="ARBA00022801"/>
    </source>
</evidence>
<evidence type="ECO:0000256" key="1">
    <source>
        <dbReference type="ARBA" id="ARBA00004308"/>
    </source>
</evidence>
<dbReference type="RefSeq" id="WP_313068283.1">
    <property type="nucleotide sequence ID" value="NZ_JACHJR010000001.1"/>
</dbReference>
<accession>A0A7W7SAN9</accession>
<proteinExistence type="predicted"/>
<dbReference type="PANTHER" id="PTHR12383:SF16">
    <property type="entry name" value="MITOCHONDRIAL INNER MEMBRANE PROTEASE SUBUNIT 1"/>
    <property type="match status" value="1"/>
</dbReference>
<dbReference type="InterPro" id="IPR015927">
    <property type="entry name" value="Peptidase_S24_S26A/B/C"/>
</dbReference>
<keyword evidence="3" id="KW-0472">Membrane</keyword>
<evidence type="ECO:0000313" key="6">
    <source>
        <dbReference type="Proteomes" id="UP000573327"/>
    </source>
</evidence>
<dbReference type="GO" id="GO:0012505">
    <property type="term" value="C:endomembrane system"/>
    <property type="evidence" value="ECO:0007669"/>
    <property type="project" value="UniProtKB-SubCell"/>
</dbReference>
<keyword evidence="5" id="KW-0645">Protease</keyword>
<evidence type="ECO:0000313" key="5">
    <source>
        <dbReference type="EMBL" id="MBB4947001.1"/>
    </source>
</evidence>
<reference evidence="5 6" key="1">
    <citation type="submission" date="2020-08" db="EMBL/GenBank/DDBJ databases">
        <title>Sequencing the genomes of 1000 actinobacteria strains.</title>
        <authorList>
            <person name="Klenk H.-P."/>
        </authorList>
    </citation>
    <scope>NUCLEOTIDE SEQUENCE [LARGE SCALE GENOMIC DNA]</scope>
    <source>
        <strain evidence="5 6">DSM 44786</strain>
    </source>
</reference>
<feature type="domain" description="Peptidase S24/S26A/S26B/S26C" evidence="4">
    <location>
        <begin position="15"/>
        <end position="81"/>
    </location>
</feature>
<dbReference type="InterPro" id="IPR019533">
    <property type="entry name" value="Peptidase_S26"/>
</dbReference>
<sequence>MTGRQQGGALLPFGVVTVAGPSMRPRLRDGDLVLVRYGARVRPGAVALFRHPRRPELLVLKRAAERRPDGWWMLSDNQGVRSDSREYGPVAEELVLGRVVGRLWPRPGRLGPYRPVDLEL</sequence>
<dbReference type="Proteomes" id="UP000573327">
    <property type="component" value="Unassembled WGS sequence"/>
</dbReference>
<dbReference type="InterPro" id="IPR052064">
    <property type="entry name" value="Mito_IMP1_subunit"/>
</dbReference>
<dbReference type="PANTHER" id="PTHR12383">
    <property type="entry name" value="PROTEASE FAMILY S26 MITOCHONDRIAL INNER MEMBRANE PROTEASE-RELATED"/>
    <property type="match status" value="1"/>
</dbReference>
<dbReference type="EMBL" id="JACHJR010000001">
    <property type="protein sequence ID" value="MBB4947001.1"/>
    <property type="molecule type" value="Genomic_DNA"/>
</dbReference>
<dbReference type="InterPro" id="IPR014124">
    <property type="entry name" value="Pept_S26A_Sod_Ni_maturase"/>
</dbReference>
<comment type="subcellular location">
    <subcellularLocation>
        <location evidence="1">Endomembrane system</location>
    </subcellularLocation>
</comment>
<name>A0A7W7SAN9_9ACTN</name>
<dbReference type="GO" id="GO:0006465">
    <property type="term" value="P:signal peptide processing"/>
    <property type="evidence" value="ECO:0007669"/>
    <property type="project" value="InterPro"/>
</dbReference>
<dbReference type="GO" id="GO:0004252">
    <property type="term" value="F:serine-type endopeptidase activity"/>
    <property type="evidence" value="ECO:0007669"/>
    <property type="project" value="InterPro"/>
</dbReference>